<dbReference type="Pfam" id="PF00999">
    <property type="entry name" value="Na_H_Exchanger"/>
    <property type="match status" value="1"/>
</dbReference>
<feature type="compositionally biased region" description="Polar residues" evidence="11">
    <location>
        <begin position="490"/>
        <end position="511"/>
    </location>
</feature>
<evidence type="ECO:0000256" key="11">
    <source>
        <dbReference type="SAM" id="MobiDB-lite"/>
    </source>
</evidence>
<feature type="transmembrane region" description="Helical" evidence="12">
    <location>
        <begin position="244"/>
        <end position="263"/>
    </location>
</feature>
<accession>A0A1D2VPF5</accession>
<evidence type="ECO:0000256" key="5">
    <source>
        <dbReference type="ARBA" id="ARBA00022692"/>
    </source>
</evidence>
<evidence type="ECO:0008006" key="17">
    <source>
        <dbReference type="Google" id="ProtNLM"/>
    </source>
</evidence>
<dbReference type="GO" id="GO:0005886">
    <property type="term" value="C:plasma membrane"/>
    <property type="evidence" value="ECO:0007669"/>
    <property type="project" value="InterPro"/>
</dbReference>
<dbReference type="FunCoup" id="A0A1D2VPF5">
    <property type="interactions" value="44"/>
</dbReference>
<organism evidence="15 16">
    <name type="scientific">Ascoidea rubescens DSM 1968</name>
    <dbReference type="NCBI Taxonomy" id="1344418"/>
    <lineage>
        <taxon>Eukaryota</taxon>
        <taxon>Fungi</taxon>
        <taxon>Dikarya</taxon>
        <taxon>Ascomycota</taxon>
        <taxon>Saccharomycotina</taxon>
        <taxon>Saccharomycetes</taxon>
        <taxon>Ascoideaceae</taxon>
        <taxon>Ascoidea</taxon>
    </lineage>
</organism>
<keyword evidence="8" id="KW-0406">Ion transport</keyword>
<dbReference type="GO" id="GO:0120029">
    <property type="term" value="P:proton export across plasma membrane"/>
    <property type="evidence" value="ECO:0007669"/>
    <property type="project" value="InterPro"/>
</dbReference>
<feature type="region of interest" description="Disordered" evidence="11">
    <location>
        <begin position="741"/>
        <end position="830"/>
    </location>
</feature>
<name>A0A1D2VPF5_9ASCO</name>
<keyword evidence="6 12" id="KW-1133">Transmembrane helix</keyword>
<dbReference type="GeneID" id="30968816"/>
<dbReference type="STRING" id="1344418.A0A1D2VPF5"/>
<feature type="compositionally biased region" description="Basic and acidic residues" evidence="11">
    <location>
        <begin position="548"/>
        <end position="570"/>
    </location>
</feature>
<keyword evidence="7" id="KW-0915">Sodium</keyword>
<feature type="compositionally biased region" description="Basic residues" evidence="11">
    <location>
        <begin position="524"/>
        <end position="535"/>
    </location>
</feature>
<evidence type="ECO:0000313" key="16">
    <source>
        <dbReference type="Proteomes" id="UP000095038"/>
    </source>
</evidence>
<proteinExistence type="inferred from homology"/>
<gene>
    <name evidence="15" type="ORF">ASCRUDRAFT_95418</name>
</gene>
<comment type="subcellular location">
    <subcellularLocation>
        <location evidence="1">Membrane</location>
        <topology evidence="1">Multi-pass membrane protein</topology>
    </subcellularLocation>
</comment>
<dbReference type="GO" id="GO:0030007">
    <property type="term" value="P:intracellular potassium ion homeostasis"/>
    <property type="evidence" value="ECO:0007669"/>
    <property type="project" value="TreeGrafter"/>
</dbReference>
<feature type="transmembrane region" description="Helical" evidence="12">
    <location>
        <begin position="210"/>
        <end position="232"/>
    </location>
</feature>
<dbReference type="PANTHER" id="PTHR31382:SF4">
    <property type="entry name" value="NA(+)_H(+) ANTIPORTER"/>
    <property type="match status" value="1"/>
</dbReference>
<dbReference type="InterPro" id="IPR013928">
    <property type="entry name" value="Cation/H_antiporter_C"/>
</dbReference>
<evidence type="ECO:0000313" key="15">
    <source>
        <dbReference type="EMBL" id="ODV63435.1"/>
    </source>
</evidence>
<feature type="compositionally biased region" description="Polar residues" evidence="11">
    <location>
        <begin position="743"/>
        <end position="755"/>
    </location>
</feature>
<keyword evidence="9 12" id="KW-0472">Membrane</keyword>
<feature type="transmembrane region" description="Helical" evidence="12">
    <location>
        <begin position="297"/>
        <end position="316"/>
    </location>
</feature>
<feature type="region of interest" description="Disordered" evidence="11">
    <location>
        <begin position="490"/>
        <end position="572"/>
    </location>
</feature>
<feature type="compositionally biased region" description="Polar residues" evidence="11">
    <location>
        <begin position="765"/>
        <end position="785"/>
    </location>
</feature>
<evidence type="ECO:0000256" key="4">
    <source>
        <dbReference type="ARBA" id="ARBA00022449"/>
    </source>
</evidence>
<feature type="transmembrane region" description="Helical" evidence="12">
    <location>
        <begin position="75"/>
        <end position="93"/>
    </location>
</feature>
<feature type="transmembrane region" description="Helical" evidence="12">
    <location>
        <begin position="362"/>
        <end position="383"/>
    </location>
</feature>
<dbReference type="PANTHER" id="PTHR31382">
    <property type="entry name" value="NA(+)/H(+) ANTIPORTER"/>
    <property type="match status" value="1"/>
</dbReference>
<dbReference type="Proteomes" id="UP000095038">
    <property type="component" value="Unassembled WGS sequence"/>
</dbReference>
<sequence>MAVWEHLNITQAHIAYAVLAVFGAVFSLCSLFFKEKLYIGEANVASIFGLIVGPHCLNWFSPTTWGNSDYITLELSRIVLVIQIFAVAVELPTKYMKKHWLSVTLLLLIVMTIGWLVVGLFIWLLIPGLNFPESLLVAACTTATDPVLSAAVVGKGKFAERVPGHLRNLLSAESGCNDGLAFPFIYLSLFLIIHHGHAGEIVEEWVCVSVLYECIFGCVFGIAIGYVGRITVRFAENHNLIDRESFLAIYIFLAVMSAGFGSMLGVDDLLVSFAAGSAFAWDGWFAEKTEESHVSTVIDLLLNLSYFVYFGAIIPWPQFNNSEIGTDIWRLIILAVVVIFLRRIPSVLMIKPIVPDIKTWREALFCGHFGPIGVGAVFAAILARSELEADQTEESTPLAVLPIQGSKHYQLIACIWPIVTFIIITSIIIHGSSVAVLTLGRHLNTMSLSLSFTTATTEGNGQSWINRLPKLEKNGRSFSLHRIDTHDAQNTRVNNKNGSNIISRVSTNVETSGIPAKPAGGMERRKKRNRNKTKKERPDELQFNLGENRIKNEQIKIGSEKSKENERDTDNFNSTSNVIQTVVDELKSQNDTTETSNKHLSTVYQEGSKVIIEDNTGEVVSEALIKHEGTEINQNRLQTVFSLTKISSSSDTEEKDNENSDLGKLTSKLSKINQSISNSKENKPHHTLYAFRLDDELLVENSQGEVIRRYRIHEHESNLPQKPRRNSLIGMTNKALAVVGLKTTKSNNTSDSLDASNKVEKPPISDNSLLNSQIDPKENSFNANSDNEETEIEKKRRLAALGKVDVPRKADDEEPTIPKPSNSSSKKVVSAFERSLRFKTIW</sequence>
<dbReference type="GO" id="GO:0042391">
    <property type="term" value="P:regulation of membrane potential"/>
    <property type="evidence" value="ECO:0007669"/>
    <property type="project" value="InterPro"/>
</dbReference>
<protein>
    <recommendedName>
        <fullName evidence="17">Na+/H+ antiporter</fullName>
    </recommendedName>
</protein>
<dbReference type="OrthoDB" id="5327978at2759"/>
<evidence type="ECO:0000259" key="14">
    <source>
        <dbReference type="Pfam" id="PF08619"/>
    </source>
</evidence>
<feature type="compositionally biased region" description="Low complexity" evidence="11">
    <location>
        <begin position="819"/>
        <end position="830"/>
    </location>
</feature>
<evidence type="ECO:0000256" key="3">
    <source>
        <dbReference type="ARBA" id="ARBA00022448"/>
    </source>
</evidence>
<dbReference type="InterPro" id="IPR004712">
    <property type="entry name" value="Na+/H+_antiporter_fungi"/>
</dbReference>
<evidence type="ECO:0000256" key="9">
    <source>
        <dbReference type="ARBA" id="ARBA00023136"/>
    </source>
</evidence>
<dbReference type="GO" id="GO:0015385">
    <property type="term" value="F:sodium:proton antiporter activity"/>
    <property type="evidence" value="ECO:0007669"/>
    <property type="project" value="InterPro"/>
</dbReference>
<feature type="domain" description="Cation/H+ exchanger transmembrane" evidence="13">
    <location>
        <begin position="25"/>
        <end position="437"/>
    </location>
</feature>
<dbReference type="EMBL" id="KV454475">
    <property type="protein sequence ID" value="ODV63435.1"/>
    <property type="molecule type" value="Genomic_DNA"/>
</dbReference>
<keyword evidence="3" id="KW-0813">Transport</keyword>
<keyword evidence="5 12" id="KW-0812">Transmembrane</keyword>
<dbReference type="RefSeq" id="XP_020049742.1">
    <property type="nucleotide sequence ID" value="XM_020195180.1"/>
</dbReference>
<feature type="domain" description="Alkali metal cation/H+ antiporter Nha1 C-terminal" evidence="14">
    <location>
        <begin position="778"/>
        <end position="814"/>
    </location>
</feature>
<dbReference type="GO" id="GO:0036376">
    <property type="term" value="P:sodium ion export across plasma membrane"/>
    <property type="evidence" value="ECO:0007669"/>
    <property type="project" value="InterPro"/>
</dbReference>
<feature type="transmembrane region" description="Helical" evidence="12">
    <location>
        <begin position="415"/>
        <end position="439"/>
    </location>
</feature>
<reference evidence="16" key="1">
    <citation type="submission" date="2016-05" db="EMBL/GenBank/DDBJ databases">
        <title>Comparative genomics of biotechnologically important yeasts.</title>
        <authorList>
            <consortium name="DOE Joint Genome Institute"/>
            <person name="Riley R."/>
            <person name="Haridas S."/>
            <person name="Wolfe K.H."/>
            <person name="Lopes M.R."/>
            <person name="Hittinger C.T."/>
            <person name="Goker M."/>
            <person name="Salamov A."/>
            <person name="Wisecaver J."/>
            <person name="Long T.M."/>
            <person name="Aerts A.L."/>
            <person name="Barry K."/>
            <person name="Choi C."/>
            <person name="Clum A."/>
            <person name="Coughlan A.Y."/>
            <person name="Deshpande S."/>
            <person name="Douglass A.P."/>
            <person name="Hanson S.J."/>
            <person name="Klenk H.-P."/>
            <person name="Labutti K."/>
            <person name="Lapidus A."/>
            <person name="Lindquist E."/>
            <person name="Lipzen A."/>
            <person name="Meier-Kolthoff J.P."/>
            <person name="Ohm R.A."/>
            <person name="Otillar R.P."/>
            <person name="Pangilinan J."/>
            <person name="Peng Y."/>
            <person name="Rokas A."/>
            <person name="Rosa C.A."/>
            <person name="Scheuner C."/>
            <person name="Sibirny A.A."/>
            <person name="Slot J.C."/>
            <person name="Stielow J.B."/>
            <person name="Sun H."/>
            <person name="Kurtzman C.P."/>
            <person name="Blackwell M."/>
            <person name="Grigoriev I.V."/>
            <person name="Jeffries T.W."/>
        </authorList>
    </citation>
    <scope>NUCLEOTIDE SEQUENCE [LARGE SCALE GENOMIC DNA]</scope>
    <source>
        <strain evidence="16">DSM 1968</strain>
    </source>
</reference>
<comment type="similarity">
    <text evidence="2">Belongs to the fungal Na(+)/H(+) exchanger family.</text>
</comment>
<keyword evidence="10" id="KW-0739">Sodium transport</keyword>
<evidence type="ECO:0000256" key="12">
    <source>
        <dbReference type="SAM" id="Phobius"/>
    </source>
</evidence>
<evidence type="ECO:0000256" key="7">
    <source>
        <dbReference type="ARBA" id="ARBA00023053"/>
    </source>
</evidence>
<evidence type="ECO:0000259" key="13">
    <source>
        <dbReference type="Pfam" id="PF00999"/>
    </source>
</evidence>
<feature type="transmembrane region" description="Helical" evidence="12">
    <location>
        <begin position="328"/>
        <end position="350"/>
    </location>
</feature>
<feature type="region of interest" description="Disordered" evidence="11">
    <location>
        <begin position="646"/>
        <end position="666"/>
    </location>
</feature>
<keyword evidence="4" id="KW-0050">Antiport</keyword>
<evidence type="ECO:0000256" key="8">
    <source>
        <dbReference type="ARBA" id="ARBA00023065"/>
    </source>
</evidence>
<dbReference type="Pfam" id="PF08619">
    <property type="entry name" value="Nha1_C"/>
    <property type="match status" value="2"/>
</dbReference>
<evidence type="ECO:0000256" key="2">
    <source>
        <dbReference type="ARBA" id="ARBA00005248"/>
    </source>
</evidence>
<evidence type="ECO:0000256" key="6">
    <source>
        <dbReference type="ARBA" id="ARBA00022989"/>
    </source>
</evidence>
<evidence type="ECO:0000256" key="10">
    <source>
        <dbReference type="ARBA" id="ARBA00023201"/>
    </source>
</evidence>
<dbReference type="InParanoid" id="A0A1D2VPF5"/>
<feature type="domain" description="Alkali metal cation/H+ antiporter Nha1 C-terminal" evidence="14">
    <location>
        <begin position="464"/>
        <end position="761"/>
    </location>
</feature>
<feature type="transmembrane region" description="Helical" evidence="12">
    <location>
        <begin position="42"/>
        <end position="60"/>
    </location>
</feature>
<evidence type="ECO:0000256" key="1">
    <source>
        <dbReference type="ARBA" id="ARBA00004141"/>
    </source>
</evidence>
<keyword evidence="16" id="KW-1185">Reference proteome</keyword>
<feature type="transmembrane region" description="Helical" evidence="12">
    <location>
        <begin position="12"/>
        <end position="33"/>
    </location>
</feature>
<dbReference type="AlphaFoldDB" id="A0A1D2VPF5"/>
<feature type="transmembrane region" description="Helical" evidence="12">
    <location>
        <begin position="105"/>
        <end position="126"/>
    </location>
</feature>
<dbReference type="InterPro" id="IPR006153">
    <property type="entry name" value="Cation/H_exchanger_TM"/>
</dbReference>